<organism evidence="2 3">
    <name type="scientific">Portunus trituberculatus</name>
    <name type="common">Swimming crab</name>
    <name type="synonym">Neptunus trituberculatus</name>
    <dbReference type="NCBI Taxonomy" id="210409"/>
    <lineage>
        <taxon>Eukaryota</taxon>
        <taxon>Metazoa</taxon>
        <taxon>Ecdysozoa</taxon>
        <taxon>Arthropoda</taxon>
        <taxon>Crustacea</taxon>
        <taxon>Multicrustacea</taxon>
        <taxon>Malacostraca</taxon>
        <taxon>Eumalacostraca</taxon>
        <taxon>Eucarida</taxon>
        <taxon>Decapoda</taxon>
        <taxon>Pleocyemata</taxon>
        <taxon>Brachyura</taxon>
        <taxon>Eubrachyura</taxon>
        <taxon>Portunoidea</taxon>
        <taxon>Portunidae</taxon>
        <taxon>Portuninae</taxon>
        <taxon>Portunus</taxon>
    </lineage>
</organism>
<proteinExistence type="predicted"/>
<keyword evidence="3" id="KW-1185">Reference proteome</keyword>
<dbReference type="Gene3D" id="3.40.50.300">
    <property type="entry name" value="P-loop containing nucleotide triphosphate hydrolases"/>
    <property type="match status" value="1"/>
</dbReference>
<comment type="caution">
    <text evidence="2">The sequence shown here is derived from an EMBL/GenBank/DDBJ whole genome shotgun (WGS) entry which is preliminary data.</text>
</comment>
<dbReference type="Proteomes" id="UP000324222">
    <property type="component" value="Unassembled WGS sequence"/>
</dbReference>
<evidence type="ECO:0000313" key="2">
    <source>
        <dbReference type="EMBL" id="MPC50225.1"/>
    </source>
</evidence>
<name>A0A5B7FY17_PORTR</name>
<feature type="region of interest" description="Disordered" evidence="1">
    <location>
        <begin position="1"/>
        <end position="21"/>
    </location>
</feature>
<dbReference type="AlphaFoldDB" id="A0A5B7FY17"/>
<accession>A0A5B7FY17</accession>
<gene>
    <name evidence="2" type="ORF">E2C01_044049</name>
</gene>
<sequence>MDSLHSEPSPDDSGSSNEGNPFLELFKILCPGRRPKDGMCLQMAECTPDPRTIKTHLPFSLLPSSMLDTSKVRIRLGAHE</sequence>
<reference evidence="2 3" key="1">
    <citation type="submission" date="2019-05" db="EMBL/GenBank/DDBJ databases">
        <title>Another draft genome of Portunus trituberculatus and its Hox gene families provides insights of decapod evolution.</title>
        <authorList>
            <person name="Jeong J.-H."/>
            <person name="Song I."/>
            <person name="Kim S."/>
            <person name="Choi T."/>
            <person name="Kim D."/>
            <person name="Ryu S."/>
            <person name="Kim W."/>
        </authorList>
    </citation>
    <scope>NUCLEOTIDE SEQUENCE [LARGE SCALE GENOMIC DNA]</scope>
    <source>
        <tissue evidence="2">Muscle</tissue>
    </source>
</reference>
<protein>
    <submittedName>
        <fullName evidence="2">Uncharacterized protein</fullName>
    </submittedName>
</protein>
<evidence type="ECO:0000313" key="3">
    <source>
        <dbReference type="Proteomes" id="UP000324222"/>
    </source>
</evidence>
<dbReference type="EMBL" id="VSRR010009361">
    <property type="protein sequence ID" value="MPC50225.1"/>
    <property type="molecule type" value="Genomic_DNA"/>
</dbReference>
<evidence type="ECO:0000256" key="1">
    <source>
        <dbReference type="SAM" id="MobiDB-lite"/>
    </source>
</evidence>
<dbReference type="InterPro" id="IPR027417">
    <property type="entry name" value="P-loop_NTPase"/>
</dbReference>